<sequence>MKTIKTLARCYLAALMLWGCAKDGTKPQDGGPDTPGTEDPYRQIVTDAYRPYISQTQAVGISIGISVNGEEYFYNMGELVRGTARVPDEHTVYEIGSISKTFAAIMAVDFLREKGITVDEKIGPYLPSDIPVLERGGQEVTFKHLLNHTAGLPREPANFSGSRSSYDSLRLYEALKLVELGSTPGSTYLYSNFGFGTLSTIIERNIGMRYGQKLENLIAAPLNLTRTKTRLTEYPDWGTENANIAVGYSSSGNQVAYRDPNETGALKGSGAVHSTIKDLLAYGRHQIDTDNSPIGHLALETHRQTMQSGSTRKGLAWTLRTVGGLECLHHDGATNGFNAALLICKSNNTVIAVLANNGGTNINSRMLTMAPNIFDTAR</sequence>
<evidence type="ECO:0000313" key="9">
    <source>
        <dbReference type="Proteomes" id="UP000199577"/>
    </source>
</evidence>
<evidence type="ECO:0000256" key="6">
    <source>
        <dbReference type="SAM" id="SignalP"/>
    </source>
</evidence>
<evidence type="ECO:0000256" key="3">
    <source>
        <dbReference type="ARBA" id="ARBA00022801"/>
    </source>
</evidence>
<comment type="catalytic activity">
    <reaction evidence="1 5">
        <text>a beta-lactam + H2O = a substituted beta-amino acid</text>
        <dbReference type="Rhea" id="RHEA:20401"/>
        <dbReference type="ChEBI" id="CHEBI:15377"/>
        <dbReference type="ChEBI" id="CHEBI:35627"/>
        <dbReference type="ChEBI" id="CHEBI:140347"/>
        <dbReference type="EC" id="3.5.2.6"/>
    </reaction>
</comment>
<dbReference type="OrthoDB" id="9793489at2"/>
<feature type="signal peptide" evidence="6">
    <location>
        <begin position="1"/>
        <end position="21"/>
    </location>
</feature>
<keyword evidence="3 5" id="KW-0378">Hydrolase</keyword>
<name>A0A1I1K2V2_9SPHI</name>
<keyword evidence="6" id="KW-0732">Signal</keyword>
<accession>A0A1I1K2V2</accession>
<reference evidence="8 9" key="1">
    <citation type="submission" date="2016-10" db="EMBL/GenBank/DDBJ databases">
        <authorList>
            <person name="de Groot N.N."/>
        </authorList>
    </citation>
    <scope>NUCLEOTIDE SEQUENCE [LARGE SCALE GENOMIC DNA]</scope>
    <source>
        <strain evidence="8 9">DSM 22900</strain>
    </source>
</reference>
<dbReference type="RefSeq" id="WP_090974261.1">
    <property type="nucleotide sequence ID" value="NZ_FOLL01000014.1"/>
</dbReference>
<evidence type="ECO:0000256" key="4">
    <source>
        <dbReference type="ARBA" id="ARBA00023251"/>
    </source>
</evidence>
<dbReference type="GO" id="GO:0017001">
    <property type="term" value="P:antibiotic catabolic process"/>
    <property type="evidence" value="ECO:0007669"/>
    <property type="project" value="InterPro"/>
</dbReference>
<evidence type="ECO:0000256" key="5">
    <source>
        <dbReference type="RuleBase" id="RU361140"/>
    </source>
</evidence>
<evidence type="ECO:0000313" key="8">
    <source>
        <dbReference type="EMBL" id="SFC54945.1"/>
    </source>
</evidence>
<comment type="similarity">
    <text evidence="2 5">Belongs to the class-C beta-lactamase family.</text>
</comment>
<dbReference type="GO" id="GO:0030288">
    <property type="term" value="C:outer membrane-bounded periplasmic space"/>
    <property type="evidence" value="ECO:0007669"/>
    <property type="project" value="InterPro"/>
</dbReference>
<evidence type="ECO:0000259" key="7">
    <source>
        <dbReference type="Pfam" id="PF00144"/>
    </source>
</evidence>
<dbReference type="InterPro" id="IPR012338">
    <property type="entry name" value="Beta-lactam/transpept-like"/>
</dbReference>
<dbReference type="Proteomes" id="UP000199577">
    <property type="component" value="Unassembled WGS sequence"/>
</dbReference>
<gene>
    <name evidence="8" type="ORF">SAMN05421747_11451</name>
</gene>
<organism evidence="8 9">
    <name type="scientific">Parapedobacter composti</name>
    <dbReference type="NCBI Taxonomy" id="623281"/>
    <lineage>
        <taxon>Bacteria</taxon>
        <taxon>Pseudomonadati</taxon>
        <taxon>Bacteroidota</taxon>
        <taxon>Sphingobacteriia</taxon>
        <taxon>Sphingobacteriales</taxon>
        <taxon>Sphingobacteriaceae</taxon>
        <taxon>Parapedobacter</taxon>
    </lineage>
</organism>
<proteinExistence type="inferred from homology"/>
<dbReference type="PANTHER" id="PTHR46825">
    <property type="entry name" value="D-ALANYL-D-ALANINE-CARBOXYPEPTIDASE/ENDOPEPTIDASE AMPH"/>
    <property type="match status" value="1"/>
</dbReference>
<dbReference type="EMBL" id="FOLL01000014">
    <property type="protein sequence ID" value="SFC54945.1"/>
    <property type="molecule type" value="Genomic_DNA"/>
</dbReference>
<dbReference type="PROSITE" id="PS00336">
    <property type="entry name" value="BETA_LACTAMASE_C"/>
    <property type="match status" value="1"/>
</dbReference>
<dbReference type="InterPro" id="IPR001586">
    <property type="entry name" value="Beta-lactam_class-C_AS"/>
</dbReference>
<dbReference type="InterPro" id="IPR050491">
    <property type="entry name" value="AmpC-like"/>
</dbReference>
<feature type="domain" description="Beta-lactamase-related" evidence="7">
    <location>
        <begin position="48"/>
        <end position="360"/>
    </location>
</feature>
<feature type="chain" id="PRO_5011629501" description="Beta-lactamase" evidence="6">
    <location>
        <begin position="22"/>
        <end position="378"/>
    </location>
</feature>
<evidence type="ECO:0000256" key="2">
    <source>
        <dbReference type="ARBA" id="ARBA00007840"/>
    </source>
</evidence>
<dbReference type="STRING" id="623281.SAMN05421747_11451"/>
<dbReference type="GO" id="GO:0008800">
    <property type="term" value="F:beta-lactamase activity"/>
    <property type="evidence" value="ECO:0007669"/>
    <property type="project" value="UniProtKB-UniRule"/>
</dbReference>
<keyword evidence="9" id="KW-1185">Reference proteome</keyword>
<dbReference type="EC" id="3.5.2.6" evidence="5"/>
<dbReference type="InterPro" id="IPR001466">
    <property type="entry name" value="Beta-lactam-related"/>
</dbReference>
<dbReference type="AlphaFoldDB" id="A0A1I1K2V2"/>
<dbReference type="SUPFAM" id="SSF56601">
    <property type="entry name" value="beta-lactamase/transpeptidase-like"/>
    <property type="match status" value="1"/>
</dbReference>
<dbReference type="Pfam" id="PF00144">
    <property type="entry name" value="Beta-lactamase"/>
    <property type="match status" value="1"/>
</dbReference>
<dbReference type="Gene3D" id="3.40.710.10">
    <property type="entry name" value="DD-peptidase/beta-lactamase superfamily"/>
    <property type="match status" value="1"/>
</dbReference>
<dbReference type="PANTHER" id="PTHR46825:SF9">
    <property type="entry name" value="BETA-LACTAMASE-RELATED DOMAIN-CONTAINING PROTEIN"/>
    <property type="match status" value="1"/>
</dbReference>
<dbReference type="GO" id="GO:0046677">
    <property type="term" value="P:response to antibiotic"/>
    <property type="evidence" value="ECO:0007669"/>
    <property type="project" value="UniProtKB-UniRule"/>
</dbReference>
<evidence type="ECO:0000256" key="1">
    <source>
        <dbReference type="ARBA" id="ARBA00001526"/>
    </source>
</evidence>
<protein>
    <recommendedName>
        <fullName evidence="5">Beta-lactamase</fullName>
        <ecNumber evidence="5">3.5.2.6</ecNumber>
    </recommendedName>
</protein>
<keyword evidence="4 5" id="KW-0046">Antibiotic resistance</keyword>